<evidence type="ECO:0000256" key="2">
    <source>
        <dbReference type="ARBA" id="ARBA00005745"/>
    </source>
</evidence>
<dbReference type="PRINTS" id="PR00812">
    <property type="entry name" value="BCTERIALGSPF"/>
</dbReference>
<protein>
    <submittedName>
        <fullName evidence="9">Type II secretion system F domain protein</fullName>
    </submittedName>
</protein>
<comment type="caution">
    <text evidence="9">The sequence shown here is derived from an EMBL/GenBank/DDBJ whole genome shotgun (WGS) entry which is preliminary data.</text>
</comment>
<evidence type="ECO:0000313" key="9">
    <source>
        <dbReference type="EMBL" id="KKR99827.1"/>
    </source>
</evidence>
<reference evidence="9 10" key="1">
    <citation type="journal article" date="2015" name="Nature">
        <title>rRNA introns, odd ribosomes, and small enigmatic genomes across a large radiation of phyla.</title>
        <authorList>
            <person name="Brown C.T."/>
            <person name="Hug L.A."/>
            <person name="Thomas B.C."/>
            <person name="Sharon I."/>
            <person name="Castelle C.J."/>
            <person name="Singh A."/>
            <person name="Wilkins M.J."/>
            <person name="Williams K.H."/>
            <person name="Banfield J.F."/>
        </authorList>
    </citation>
    <scope>NUCLEOTIDE SEQUENCE [LARGE SCALE GENOMIC DNA]</scope>
</reference>
<feature type="transmembrane region" description="Helical" evidence="7">
    <location>
        <begin position="346"/>
        <end position="370"/>
    </location>
</feature>
<keyword evidence="3" id="KW-1003">Cell membrane</keyword>
<dbReference type="GO" id="GO:0005886">
    <property type="term" value="C:plasma membrane"/>
    <property type="evidence" value="ECO:0007669"/>
    <property type="project" value="UniProtKB-SubCell"/>
</dbReference>
<dbReference type="EMBL" id="LCAW01000002">
    <property type="protein sequence ID" value="KKR99827.1"/>
    <property type="molecule type" value="Genomic_DNA"/>
</dbReference>
<dbReference type="AlphaFoldDB" id="A0A0G0YHK4"/>
<dbReference type="PANTHER" id="PTHR30012">
    <property type="entry name" value="GENERAL SECRETION PATHWAY PROTEIN"/>
    <property type="match status" value="1"/>
</dbReference>
<dbReference type="InterPro" id="IPR003004">
    <property type="entry name" value="GspF/PilC"/>
</dbReference>
<dbReference type="Gene3D" id="1.20.81.30">
    <property type="entry name" value="Type II secretion system (T2SS), domain F"/>
    <property type="match status" value="2"/>
</dbReference>
<evidence type="ECO:0000256" key="7">
    <source>
        <dbReference type="SAM" id="Phobius"/>
    </source>
</evidence>
<proteinExistence type="inferred from homology"/>
<feature type="transmembrane region" description="Helical" evidence="7">
    <location>
        <begin position="139"/>
        <end position="161"/>
    </location>
</feature>
<keyword evidence="5 7" id="KW-1133">Transmembrane helix</keyword>
<dbReference type="InterPro" id="IPR018076">
    <property type="entry name" value="T2SS_GspF_dom"/>
</dbReference>
<evidence type="ECO:0000256" key="3">
    <source>
        <dbReference type="ARBA" id="ARBA00022475"/>
    </source>
</evidence>
<name>A0A0G0YHK4_9BACT</name>
<evidence type="ECO:0000313" key="10">
    <source>
        <dbReference type="Proteomes" id="UP000033930"/>
    </source>
</evidence>
<comment type="similarity">
    <text evidence="2">Belongs to the GSP F family.</text>
</comment>
<evidence type="ECO:0000256" key="4">
    <source>
        <dbReference type="ARBA" id="ARBA00022692"/>
    </source>
</evidence>
<dbReference type="PANTHER" id="PTHR30012:SF0">
    <property type="entry name" value="TYPE II SECRETION SYSTEM PROTEIN F-RELATED"/>
    <property type="match status" value="1"/>
</dbReference>
<sequence>MNKKIETKKPQEKTASIAKRKISAWEKLNIRLSAKEKVLFIKYLHVLLKSGLSLNDALDVLLSQSTGPLKKILERLVREVESGRTLASGLSYYPHIFSDVFVNLVQAGENSGTLEKNLEYLAEQTQKQYDLRQSIKGSMMYPIIVLVGGLGVSIFIIVFIFPSIISLFETLNVDLPFATRMLLFIANTITGRPLEIVLGIILVIILFIIAAKIRPTRYILDSILLKMPVVGTIICDSILSNVFRLLGTLLQSGMPLKQSIYITESTVSSLPFRKMFDDLDAKVTQGGELVTVLRNYDGIVPIMAIRLIHVGTQTGELENMLLYLGDFYGKEVDELSKRISIIIEPVLIIAMGVMVGFLAFAVISPIYQVITNVS</sequence>
<feature type="transmembrane region" description="Helical" evidence="7">
    <location>
        <begin position="181"/>
        <end position="209"/>
    </location>
</feature>
<dbReference type="Proteomes" id="UP000033930">
    <property type="component" value="Unassembled WGS sequence"/>
</dbReference>
<dbReference type="Pfam" id="PF00482">
    <property type="entry name" value="T2SSF"/>
    <property type="match status" value="2"/>
</dbReference>
<dbReference type="InterPro" id="IPR042094">
    <property type="entry name" value="T2SS_GspF_sf"/>
</dbReference>
<gene>
    <name evidence="9" type="ORF">UU50_C0002G0009</name>
</gene>
<feature type="domain" description="Type II secretion system protein GspF" evidence="8">
    <location>
        <begin position="40"/>
        <end position="162"/>
    </location>
</feature>
<organism evidence="9 10">
    <name type="scientific">Candidatus Uhrbacteria bacterium GW2011_GWC1_41_20</name>
    <dbReference type="NCBI Taxonomy" id="1618983"/>
    <lineage>
        <taxon>Bacteria</taxon>
        <taxon>Candidatus Uhriibacteriota</taxon>
    </lineage>
</organism>
<keyword evidence="6 7" id="KW-0472">Membrane</keyword>
<evidence type="ECO:0000256" key="1">
    <source>
        <dbReference type="ARBA" id="ARBA00004651"/>
    </source>
</evidence>
<evidence type="ECO:0000259" key="8">
    <source>
        <dbReference type="Pfam" id="PF00482"/>
    </source>
</evidence>
<evidence type="ECO:0000256" key="5">
    <source>
        <dbReference type="ARBA" id="ARBA00022989"/>
    </source>
</evidence>
<feature type="domain" description="Type II secretion system protein GspF" evidence="8">
    <location>
        <begin position="243"/>
        <end position="365"/>
    </location>
</feature>
<accession>A0A0G0YHK4</accession>
<comment type="subcellular location">
    <subcellularLocation>
        <location evidence="1">Cell membrane</location>
        <topology evidence="1">Multi-pass membrane protein</topology>
    </subcellularLocation>
</comment>
<keyword evidence="4 7" id="KW-0812">Transmembrane</keyword>
<evidence type="ECO:0000256" key="6">
    <source>
        <dbReference type="ARBA" id="ARBA00023136"/>
    </source>
</evidence>